<keyword evidence="1" id="KW-1133">Transmembrane helix</keyword>
<protein>
    <submittedName>
        <fullName evidence="2">Disrupted in renal carcinoma protein 2 homolog</fullName>
    </submittedName>
</protein>
<proteinExistence type="predicted"/>
<name>A0AAV4EKJ3_9GAST</name>
<evidence type="ECO:0000256" key="1">
    <source>
        <dbReference type="SAM" id="Phobius"/>
    </source>
</evidence>
<evidence type="ECO:0000313" key="2">
    <source>
        <dbReference type="EMBL" id="GFR61119.1"/>
    </source>
</evidence>
<comment type="caution">
    <text evidence="2">The sequence shown here is derived from an EMBL/GenBank/DDBJ whole genome shotgun (WGS) entry which is preliminary data.</text>
</comment>
<reference evidence="2 3" key="1">
    <citation type="journal article" date="2021" name="Elife">
        <title>Chloroplast acquisition without the gene transfer in kleptoplastic sea slugs, Plakobranchus ocellatus.</title>
        <authorList>
            <person name="Maeda T."/>
            <person name="Takahashi S."/>
            <person name="Yoshida T."/>
            <person name="Shimamura S."/>
            <person name="Takaki Y."/>
            <person name="Nagai Y."/>
            <person name="Toyoda A."/>
            <person name="Suzuki Y."/>
            <person name="Arimoto A."/>
            <person name="Ishii H."/>
            <person name="Satoh N."/>
            <person name="Nishiyama T."/>
            <person name="Hasebe M."/>
            <person name="Maruyama T."/>
            <person name="Minagawa J."/>
            <person name="Obokata J."/>
            <person name="Shigenobu S."/>
        </authorList>
    </citation>
    <scope>NUCLEOTIDE SEQUENCE [LARGE SCALE GENOMIC DNA]</scope>
</reference>
<sequence length="85" mass="10107">MENKKEKQNKKTTNNTFLSSPHISDARIHKERDEIMWYMYYEGIFCLVLFLVILVYYPAKPPTSPCVSAVAERDEYWSGLWSLRK</sequence>
<gene>
    <name evidence="2" type="ORF">ElyMa_000095500</name>
</gene>
<evidence type="ECO:0000313" key="3">
    <source>
        <dbReference type="Proteomes" id="UP000762676"/>
    </source>
</evidence>
<accession>A0AAV4EKJ3</accession>
<organism evidence="2 3">
    <name type="scientific">Elysia marginata</name>
    <dbReference type="NCBI Taxonomy" id="1093978"/>
    <lineage>
        <taxon>Eukaryota</taxon>
        <taxon>Metazoa</taxon>
        <taxon>Spiralia</taxon>
        <taxon>Lophotrochozoa</taxon>
        <taxon>Mollusca</taxon>
        <taxon>Gastropoda</taxon>
        <taxon>Heterobranchia</taxon>
        <taxon>Euthyneura</taxon>
        <taxon>Panpulmonata</taxon>
        <taxon>Sacoglossa</taxon>
        <taxon>Placobranchoidea</taxon>
        <taxon>Plakobranchidae</taxon>
        <taxon>Elysia</taxon>
    </lineage>
</organism>
<feature type="transmembrane region" description="Helical" evidence="1">
    <location>
        <begin position="37"/>
        <end position="57"/>
    </location>
</feature>
<dbReference type="AlphaFoldDB" id="A0AAV4EKJ3"/>
<keyword evidence="3" id="KW-1185">Reference proteome</keyword>
<keyword evidence="1" id="KW-0812">Transmembrane</keyword>
<dbReference type="Proteomes" id="UP000762676">
    <property type="component" value="Unassembled WGS sequence"/>
</dbReference>
<keyword evidence="1" id="KW-0472">Membrane</keyword>
<dbReference type="EMBL" id="BMAT01000169">
    <property type="protein sequence ID" value="GFR61119.1"/>
    <property type="molecule type" value="Genomic_DNA"/>
</dbReference>